<proteinExistence type="predicted"/>
<accession>A0ABU0FM72</accession>
<keyword evidence="2" id="KW-1185">Reference proteome</keyword>
<evidence type="ECO:0000313" key="2">
    <source>
        <dbReference type="Proteomes" id="UP001237448"/>
    </source>
</evidence>
<protein>
    <submittedName>
        <fullName evidence="1">Uncharacterized DUF497 family protein</fullName>
    </submittedName>
</protein>
<dbReference type="EMBL" id="JAUSVK010000001">
    <property type="protein sequence ID" value="MDQ0395709.1"/>
    <property type="molecule type" value="Genomic_DNA"/>
</dbReference>
<comment type="caution">
    <text evidence="1">The sequence shown here is derived from an EMBL/GenBank/DDBJ whole genome shotgun (WGS) entry which is preliminary data.</text>
</comment>
<gene>
    <name evidence="1" type="ORF">J3R73_005501</name>
</gene>
<dbReference type="Pfam" id="PF04365">
    <property type="entry name" value="BrnT_toxin"/>
    <property type="match status" value="1"/>
</dbReference>
<dbReference type="InterPro" id="IPR007460">
    <property type="entry name" value="BrnT_toxin"/>
</dbReference>
<reference evidence="1 2" key="1">
    <citation type="submission" date="2023-07" db="EMBL/GenBank/DDBJ databases">
        <title>Genomic Encyclopedia of Type Strains, Phase IV (KMG-IV): sequencing the most valuable type-strain genomes for metagenomic binning, comparative biology and taxonomic classification.</title>
        <authorList>
            <person name="Goeker M."/>
        </authorList>
    </citation>
    <scope>NUCLEOTIDE SEQUENCE [LARGE SCALE GENOMIC DNA]</scope>
    <source>
        <strain evidence="1 2">DSM 5896</strain>
    </source>
</reference>
<dbReference type="RefSeq" id="WP_307434826.1">
    <property type="nucleotide sequence ID" value="NZ_JAUSVK010000001.1"/>
</dbReference>
<evidence type="ECO:0000313" key="1">
    <source>
        <dbReference type="EMBL" id="MDQ0395709.1"/>
    </source>
</evidence>
<dbReference type="InterPro" id="IPR038573">
    <property type="entry name" value="BrnT_sf"/>
</dbReference>
<dbReference type="Gene3D" id="3.10.450.530">
    <property type="entry name" value="Ribonuclease toxin, BrnT, of type II toxin-antitoxin system"/>
    <property type="match status" value="1"/>
</dbReference>
<dbReference type="Proteomes" id="UP001237448">
    <property type="component" value="Unassembled WGS sequence"/>
</dbReference>
<name>A0ABU0FM72_9HYPH</name>
<organism evidence="1 2">
    <name type="scientific">Labrys monachus</name>
    <dbReference type="NCBI Taxonomy" id="217067"/>
    <lineage>
        <taxon>Bacteria</taxon>
        <taxon>Pseudomonadati</taxon>
        <taxon>Pseudomonadota</taxon>
        <taxon>Alphaproteobacteria</taxon>
        <taxon>Hyphomicrobiales</taxon>
        <taxon>Xanthobacteraceae</taxon>
        <taxon>Labrys</taxon>
    </lineage>
</organism>
<sequence>MTVEFDADKDARNMEKHGISLARAEEMDVRAFLEDVRADYGEKRYRAWGFIDGEAHSLAYTLRAGVLRPISLRRAHAKEMKRYVP</sequence>